<evidence type="ECO:0000256" key="6">
    <source>
        <dbReference type="SAM" id="MobiDB-lite"/>
    </source>
</evidence>
<dbReference type="EMBL" id="SWLB01000022">
    <property type="protein sequence ID" value="KAF3324204.1"/>
    <property type="molecule type" value="Genomic_DNA"/>
</dbReference>
<evidence type="ECO:0000259" key="8">
    <source>
        <dbReference type="PROSITE" id="PS51370"/>
    </source>
</evidence>
<name>A0A833QKP0_9POAL</name>
<proteinExistence type="predicted"/>
<keyword evidence="10" id="KW-1185">Reference proteome</keyword>
<dbReference type="PANTHER" id="PTHR31072">
    <property type="entry name" value="TRANSCRIPTION FACTOR TCP4-RELATED"/>
    <property type="match status" value="1"/>
</dbReference>
<reference evidence="9" key="1">
    <citation type="submission" date="2020-01" db="EMBL/GenBank/DDBJ databases">
        <title>Genome sequence of Kobresia littledalei, the first chromosome-level genome in the family Cyperaceae.</title>
        <authorList>
            <person name="Qu G."/>
        </authorList>
    </citation>
    <scope>NUCLEOTIDE SEQUENCE</scope>
    <source>
        <strain evidence="9">C.B.Clarke</strain>
        <tissue evidence="9">Leaf</tissue>
    </source>
</reference>
<dbReference type="GO" id="GO:0003700">
    <property type="term" value="F:DNA-binding transcription factor activity"/>
    <property type="evidence" value="ECO:0007669"/>
    <property type="project" value="InterPro"/>
</dbReference>
<gene>
    <name evidence="9" type="ORF">FCM35_KLT11671</name>
</gene>
<dbReference type="InterPro" id="IPR005333">
    <property type="entry name" value="Transcription_factor_TCP"/>
</dbReference>
<keyword evidence="4" id="KW-0804">Transcription</keyword>
<evidence type="ECO:0000313" key="10">
    <source>
        <dbReference type="Proteomes" id="UP000623129"/>
    </source>
</evidence>
<sequence>MQPNNPNFSNFSDQALYYLQQRAPPSHAQITFEPEPQLIDVAPIEAASAAASTCQQRKRTNRADRHSKIRTAQGERDRRMRLSVQVAHQFFALQDRLGFDKASKTIDWLLTQAKDSIDQLSSSSSEPPKEEIPTDHTVITDQSPLSDYEQVHATSTVRKSNEAGEFQPTAKDLRAMARARARERAREKKVVSCQLDQLVLAGAASADAPMDENCNSMEYYYYLLNEILNGGFCSVDIEDDGGTISAGVQFN</sequence>
<dbReference type="InterPro" id="IPR017888">
    <property type="entry name" value="CYC/TB1_R_domain"/>
</dbReference>
<keyword evidence="2" id="KW-0805">Transcription regulation</keyword>
<dbReference type="GO" id="GO:2000032">
    <property type="term" value="P:regulation of secondary shoot formation"/>
    <property type="evidence" value="ECO:0007669"/>
    <property type="project" value="TreeGrafter"/>
</dbReference>
<keyword evidence="5" id="KW-0539">Nucleus</keyword>
<evidence type="ECO:0000259" key="7">
    <source>
        <dbReference type="PROSITE" id="PS51369"/>
    </source>
</evidence>
<organism evidence="9 10">
    <name type="scientific">Carex littledalei</name>
    <dbReference type="NCBI Taxonomy" id="544730"/>
    <lineage>
        <taxon>Eukaryota</taxon>
        <taxon>Viridiplantae</taxon>
        <taxon>Streptophyta</taxon>
        <taxon>Embryophyta</taxon>
        <taxon>Tracheophyta</taxon>
        <taxon>Spermatophyta</taxon>
        <taxon>Magnoliopsida</taxon>
        <taxon>Liliopsida</taxon>
        <taxon>Poales</taxon>
        <taxon>Cyperaceae</taxon>
        <taxon>Cyperoideae</taxon>
        <taxon>Cariceae</taxon>
        <taxon>Carex</taxon>
        <taxon>Carex subgen. Euthyceras</taxon>
    </lineage>
</organism>
<accession>A0A833QKP0</accession>
<keyword evidence="3" id="KW-0238">DNA-binding</keyword>
<evidence type="ECO:0000256" key="1">
    <source>
        <dbReference type="ARBA" id="ARBA00004123"/>
    </source>
</evidence>
<protein>
    <submittedName>
        <fullName evidence="9">Transcription factor TCP12</fullName>
    </submittedName>
</protein>
<comment type="caution">
    <text evidence="9">The sequence shown here is derived from an EMBL/GenBank/DDBJ whole genome shotgun (WGS) entry which is preliminary data.</text>
</comment>
<dbReference type="OrthoDB" id="1896834at2759"/>
<dbReference type="InterPro" id="IPR017887">
    <property type="entry name" value="TF_TCP_subgr"/>
</dbReference>
<evidence type="ECO:0000313" key="9">
    <source>
        <dbReference type="EMBL" id="KAF3324204.1"/>
    </source>
</evidence>
<feature type="domain" description="TCP" evidence="7">
    <location>
        <begin position="62"/>
        <end position="120"/>
    </location>
</feature>
<dbReference type="AlphaFoldDB" id="A0A833QKP0"/>
<feature type="region of interest" description="Disordered" evidence="6">
    <location>
        <begin position="53"/>
        <end position="76"/>
    </location>
</feature>
<dbReference type="GO" id="GO:0005634">
    <property type="term" value="C:nucleus"/>
    <property type="evidence" value="ECO:0007669"/>
    <property type="project" value="UniProtKB-SubCell"/>
</dbReference>
<dbReference type="PROSITE" id="PS51370">
    <property type="entry name" value="R"/>
    <property type="match status" value="1"/>
</dbReference>
<dbReference type="Pfam" id="PF03634">
    <property type="entry name" value="TCP"/>
    <property type="match status" value="1"/>
</dbReference>
<evidence type="ECO:0000256" key="4">
    <source>
        <dbReference type="ARBA" id="ARBA00023163"/>
    </source>
</evidence>
<dbReference type="PANTHER" id="PTHR31072:SF226">
    <property type="entry name" value="TRANSCRIPTION FACTOR TCP18"/>
    <property type="match status" value="1"/>
</dbReference>
<evidence type="ECO:0000256" key="2">
    <source>
        <dbReference type="ARBA" id="ARBA00023015"/>
    </source>
</evidence>
<dbReference type="PROSITE" id="PS51369">
    <property type="entry name" value="TCP"/>
    <property type="match status" value="1"/>
</dbReference>
<dbReference type="Proteomes" id="UP000623129">
    <property type="component" value="Unassembled WGS sequence"/>
</dbReference>
<evidence type="ECO:0000256" key="5">
    <source>
        <dbReference type="ARBA" id="ARBA00023242"/>
    </source>
</evidence>
<evidence type="ECO:0000256" key="3">
    <source>
        <dbReference type="ARBA" id="ARBA00023125"/>
    </source>
</evidence>
<dbReference type="GO" id="GO:0043565">
    <property type="term" value="F:sequence-specific DNA binding"/>
    <property type="evidence" value="ECO:0007669"/>
    <property type="project" value="TreeGrafter"/>
</dbReference>
<feature type="region of interest" description="Disordered" evidence="6">
    <location>
        <begin position="117"/>
        <end position="137"/>
    </location>
</feature>
<feature type="domain" description="R" evidence="8">
    <location>
        <begin position="171"/>
        <end position="188"/>
    </location>
</feature>
<comment type="subcellular location">
    <subcellularLocation>
        <location evidence="1">Nucleus</location>
    </subcellularLocation>
</comment>